<dbReference type="Proteomes" id="UP000623467">
    <property type="component" value="Unassembled WGS sequence"/>
</dbReference>
<dbReference type="Gene3D" id="3.20.20.70">
    <property type="entry name" value="Aldolase class I"/>
    <property type="match status" value="1"/>
</dbReference>
<dbReference type="PANTHER" id="PTHR22893:SF91">
    <property type="entry name" value="NADPH DEHYDROGENASE 2-RELATED"/>
    <property type="match status" value="1"/>
</dbReference>
<gene>
    <name evidence="2" type="ORF">MSAN_02466600</name>
</gene>
<accession>A0A8H7CAK6</accession>
<evidence type="ECO:0000256" key="1">
    <source>
        <dbReference type="SAM" id="MobiDB-lite"/>
    </source>
</evidence>
<dbReference type="OrthoDB" id="276546at2759"/>
<protein>
    <submittedName>
        <fullName evidence="2">Putative inactive dehydrogenase EasA</fullName>
    </submittedName>
</protein>
<evidence type="ECO:0000313" key="2">
    <source>
        <dbReference type="EMBL" id="KAF7330101.1"/>
    </source>
</evidence>
<dbReference type="InterPro" id="IPR045247">
    <property type="entry name" value="Oye-like"/>
</dbReference>
<feature type="compositionally biased region" description="Low complexity" evidence="1">
    <location>
        <begin position="1"/>
        <end position="13"/>
    </location>
</feature>
<comment type="caution">
    <text evidence="2">The sequence shown here is derived from an EMBL/GenBank/DDBJ whole genome shotgun (WGS) entry which is preliminary data.</text>
</comment>
<proteinExistence type="predicted"/>
<feature type="region of interest" description="Disordered" evidence="1">
    <location>
        <begin position="1"/>
        <end position="40"/>
    </location>
</feature>
<feature type="region of interest" description="Disordered" evidence="1">
    <location>
        <begin position="317"/>
        <end position="336"/>
    </location>
</feature>
<sequence length="427" mass="46372">MPPSSVLRPSPVLHLGPAPVPTPLSFARENQHGETPGYDIDQERERFTNGLVLPNGNGRSEHVRPLRSPLALPQTHLLYDKQGNFVLPPPPPPPLSPTVPISPPTTVTTTMSPARLPDPYLARGGRTTAAQSTSPAAYKGQHLPPAPWHGCEDSPASQSDYWVMVNNNSLDGVGDILLSHHIVLAPATRFRAVPTLWRRIYAQRANTPGSLLSSEATLIASGYKHAPGIWSDEPHSITPLTSRQTGFPTCLRLASLRVSLPSTKSKNMLSYTNAVRCAGFDGFLHDGSNIRIDKYDGSRRGFPLVVVDAVVKAACTSSTATHGQRTPPSPPSDSPTSRAYLHVVKPHVTAPIKDGYSIHSVWGARRRGVHARERRQLGCVSWVYHYPGSAISAAVLGNRALYYASNTELPLFKPIMIDSLYFIPSCL</sequence>
<dbReference type="GO" id="GO:0010181">
    <property type="term" value="F:FMN binding"/>
    <property type="evidence" value="ECO:0007669"/>
    <property type="project" value="InterPro"/>
</dbReference>
<dbReference type="SUPFAM" id="SSF51395">
    <property type="entry name" value="FMN-linked oxidoreductases"/>
    <property type="match status" value="1"/>
</dbReference>
<keyword evidence="3" id="KW-1185">Reference proteome</keyword>
<dbReference type="GO" id="GO:0003959">
    <property type="term" value="F:NADPH dehydrogenase activity"/>
    <property type="evidence" value="ECO:0007669"/>
    <property type="project" value="TreeGrafter"/>
</dbReference>
<organism evidence="2 3">
    <name type="scientific">Mycena sanguinolenta</name>
    <dbReference type="NCBI Taxonomy" id="230812"/>
    <lineage>
        <taxon>Eukaryota</taxon>
        <taxon>Fungi</taxon>
        <taxon>Dikarya</taxon>
        <taxon>Basidiomycota</taxon>
        <taxon>Agaricomycotina</taxon>
        <taxon>Agaricomycetes</taxon>
        <taxon>Agaricomycetidae</taxon>
        <taxon>Agaricales</taxon>
        <taxon>Marasmiineae</taxon>
        <taxon>Mycenaceae</taxon>
        <taxon>Mycena</taxon>
    </lineage>
</organism>
<dbReference type="AlphaFoldDB" id="A0A8H7CAK6"/>
<reference evidence="2" key="1">
    <citation type="submission" date="2020-05" db="EMBL/GenBank/DDBJ databases">
        <title>Mycena genomes resolve the evolution of fungal bioluminescence.</title>
        <authorList>
            <person name="Tsai I.J."/>
        </authorList>
    </citation>
    <scope>NUCLEOTIDE SEQUENCE</scope>
    <source>
        <strain evidence="2">160909Yilan</strain>
    </source>
</reference>
<dbReference type="InterPro" id="IPR013785">
    <property type="entry name" value="Aldolase_TIM"/>
</dbReference>
<dbReference type="EMBL" id="JACAZH010000070">
    <property type="protein sequence ID" value="KAF7330101.1"/>
    <property type="molecule type" value="Genomic_DNA"/>
</dbReference>
<name>A0A8H7CAK6_9AGAR</name>
<dbReference type="PANTHER" id="PTHR22893">
    <property type="entry name" value="NADH OXIDOREDUCTASE-RELATED"/>
    <property type="match status" value="1"/>
</dbReference>
<evidence type="ECO:0000313" key="3">
    <source>
        <dbReference type="Proteomes" id="UP000623467"/>
    </source>
</evidence>